<feature type="domain" description="Aminotransferase class V" evidence="6">
    <location>
        <begin position="226"/>
        <end position="317"/>
    </location>
</feature>
<keyword evidence="8" id="KW-1185">Reference proteome</keyword>
<dbReference type="InterPro" id="IPR015424">
    <property type="entry name" value="PyrdxlP-dep_Trfase"/>
</dbReference>
<dbReference type="GO" id="GO:0097053">
    <property type="term" value="P:L-kynurenine catabolic process"/>
    <property type="evidence" value="ECO:0007669"/>
    <property type="project" value="UniProtKB-UniRule"/>
</dbReference>
<feature type="binding site" evidence="4">
    <location>
        <position position="264"/>
    </location>
    <ligand>
        <name>pyridoxal 5'-phosphate</name>
        <dbReference type="ChEBI" id="CHEBI:597326"/>
    </ligand>
</feature>
<dbReference type="GO" id="GO:0030429">
    <property type="term" value="F:kynureninase activity"/>
    <property type="evidence" value="ECO:0007669"/>
    <property type="project" value="UniProtKB-UniRule"/>
</dbReference>
<evidence type="ECO:0000256" key="4">
    <source>
        <dbReference type="HAMAP-Rule" id="MF_03017"/>
    </source>
</evidence>
<dbReference type="InterPro" id="IPR000192">
    <property type="entry name" value="Aminotrans_V_dom"/>
</dbReference>
<evidence type="ECO:0000256" key="2">
    <source>
        <dbReference type="ARBA" id="ARBA00022801"/>
    </source>
</evidence>
<comment type="cofactor">
    <cofactor evidence="4 5">
        <name>pyridoxal 5'-phosphate</name>
        <dbReference type="ChEBI" id="CHEBI:597326"/>
    </cofactor>
</comment>
<feature type="binding site" evidence="4">
    <location>
        <position position="267"/>
    </location>
    <ligand>
        <name>pyridoxal 5'-phosphate</name>
        <dbReference type="ChEBI" id="CHEBI:597326"/>
    </ligand>
</feature>
<dbReference type="PIRSF" id="PIRSF038800">
    <property type="entry name" value="KYNU"/>
    <property type="match status" value="1"/>
</dbReference>
<evidence type="ECO:0000256" key="3">
    <source>
        <dbReference type="ARBA" id="ARBA00022898"/>
    </source>
</evidence>
<comment type="subunit">
    <text evidence="4 5">Homodimer.</text>
</comment>
<keyword evidence="4 5" id="KW-0963">Cytoplasm</keyword>
<dbReference type="GO" id="GO:0005737">
    <property type="term" value="C:cytoplasm"/>
    <property type="evidence" value="ECO:0007669"/>
    <property type="project" value="UniProtKB-SubCell"/>
</dbReference>
<dbReference type="NCBIfam" id="TIGR01814">
    <property type="entry name" value="kynureninase"/>
    <property type="match status" value="1"/>
</dbReference>
<keyword evidence="3 4" id="KW-0663">Pyridoxal phosphate</keyword>
<accession>A0A9N8UW91</accession>
<keyword evidence="2 4" id="KW-0378">Hydrolase</keyword>
<dbReference type="GO" id="GO:0043420">
    <property type="term" value="P:anthranilate metabolic process"/>
    <property type="evidence" value="ECO:0007669"/>
    <property type="project" value="UniProtKB-UniRule"/>
</dbReference>
<comment type="catalytic activity">
    <reaction evidence="4 5">
        <text>L-kynurenine + H2O = anthranilate + L-alanine + H(+)</text>
        <dbReference type="Rhea" id="RHEA:16813"/>
        <dbReference type="ChEBI" id="CHEBI:15377"/>
        <dbReference type="ChEBI" id="CHEBI:15378"/>
        <dbReference type="ChEBI" id="CHEBI:16567"/>
        <dbReference type="ChEBI" id="CHEBI:57959"/>
        <dbReference type="ChEBI" id="CHEBI:57972"/>
        <dbReference type="EC" id="3.7.1.3"/>
    </reaction>
</comment>
<dbReference type="PANTHER" id="PTHR14084:SF0">
    <property type="entry name" value="KYNURENINASE"/>
    <property type="match status" value="1"/>
</dbReference>
<comment type="subcellular location">
    <subcellularLocation>
        <location evidence="4 5">Cytoplasm</location>
    </subcellularLocation>
</comment>
<dbReference type="Pfam" id="PF00266">
    <property type="entry name" value="Aminotran_5"/>
    <property type="match status" value="1"/>
</dbReference>
<evidence type="ECO:0000256" key="5">
    <source>
        <dbReference type="PIRNR" id="PIRNR038800"/>
    </source>
</evidence>
<comment type="pathway">
    <text evidence="4 5">Amino-acid degradation; L-kynurenine degradation; L-alanine and anthranilate from L-kynurenine: step 1/1.</text>
</comment>
<keyword evidence="1 4" id="KW-0662">Pyridine nucleotide biosynthesis</keyword>
<dbReference type="GO" id="GO:0019441">
    <property type="term" value="P:L-tryptophan catabolic process to kynurenine"/>
    <property type="evidence" value="ECO:0007669"/>
    <property type="project" value="TreeGrafter"/>
</dbReference>
<proteinExistence type="inferred from homology"/>
<dbReference type="GO" id="GO:0019805">
    <property type="term" value="P:quinolinate biosynthetic process"/>
    <property type="evidence" value="ECO:0007669"/>
    <property type="project" value="UniProtKB-UniRule"/>
</dbReference>
<name>A0A9N8UW91_9GLOM</name>
<sequence>MREIHQLLKDVKLQLHELKDVHESISKLAGKADLAPTSLEFAQNLDKHDDLSHLRQEFQIPKVRDVVSKGTVLENANDDAVYIASNSIGLLSKRSRELINEEIDVWATRGELGFHTHPHDRPWDRIDETVISKLATLIGAKPVEVAVKGDIKTNLSNLLTTFYTPTKDRHKILIEHKASPTDMFSVDSQIKSHGYDPAESILKVESTSGRVTTENPDILNLINKEGDTISVVFLGAVNYYTGQLFHLEKITKAAHKKGCVVILDLAHAIGNIVLKLHDWKIDCATWSSEKYLNAGPGSVSGIFIHEKYARDFEHSRFAALWGYKKETRLKMEEPFDQPSALYVASLLGSLEVFAKTNLWDLRTKSILLTGYLEFLLSKLIGGAGYEMLTPRDTRQRGAQISIKLTAEDKNLTVIKKLADRGFVVDGRKSGNIVMAPVPLYNTYMDVWKLAKALKEVLAEIQ</sequence>
<dbReference type="OrthoDB" id="5978656at2759"/>
<comment type="similarity">
    <text evidence="4 5">Belongs to the kynureninase family.</text>
</comment>
<dbReference type="GO" id="GO:0034354">
    <property type="term" value="P:'de novo' NAD+ biosynthetic process from L-tryptophan"/>
    <property type="evidence" value="ECO:0007669"/>
    <property type="project" value="UniProtKB-UniRule"/>
</dbReference>
<gene>
    <name evidence="4" type="primary">BNA5</name>
    <name evidence="7" type="ORF">AGERDE_LOCUS273</name>
</gene>
<dbReference type="AlphaFoldDB" id="A0A9N8UW91"/>
<protein>
    <recommendedName>
        <fullName evidence="4 5">Kynureninase</fullName>
        <ecNumber evidence="4 5">3.7.1.3</ecNumber>
    </recommendedName>
    <alternativeName>
        <fullName evidence="4">Biosynthesis of nicotinic acid protein 5</fullName>
    </alternativeName>
    <alternativeName>
        <fullName evidence="4">L-kynurenine hydrolase</fullName>
    </alternativeName>
</protein>
<dbReference type="EC" id="3.7.1.3" evidence="4 5"/>
<evidence type="ECO:0000313" key="8">
    <source>
        <dbReference type="Proteomes" id="UP000789831"/>
    </source>
</evidence>
<comment type="caution">
    <text evidence="7">The sequence shown here is derived from an EMBL/GenBank/DDBJ whole genome shotgun (WGS) entry which is preliminary data.</text>
</comment>
<comment type="caution">
    <text evidence="4">Lacks conserved residue(s) required for the propagation of feature annotation.</text>
</comment>
<dbReference type="Gene3D" id="3.90.1150.10">
    <property type="entry name" value="Aspartate Aminotransferase, domain 1"/>
    <property type="match status" value="1"/>
</dbReference>
<dbReference type="Proteomes" id="UP000789831">
    <property type="component" value="Unassembled WGS sequence"/>
</dbReference>
<evidence type="ECO:0000259" key="6">
    <source>
        <dbReference type="Pfam" id="PF00266"/>
    </source>
</evidence>
<comment type="function">
    <text evidence="4 5">Catalyzes the cleavage of L-kynurenine (L-Kyn) and L-3-hydroxykynurenine (L-3OHKyn) into anthranilic acid (AA) and 3-hydroxyanthranilic acid (3-OHAA), respectively.</text>
</comment>
<dbReference type="SUPFAM" id="SSF53383">
    <property type="entry name" value="PLP-dependent transferases"/>
    <property type="match status" value="1"/>
</dbReference>
<dbReference type="PANTHER" id="PTHR14084">
    <property type="entry name" value="KYNURENINASE"/>
    <property type="match status" value="1"/>
</dbReference>
<dbReference type="InterPro" id="IPR015422">
    <property type="entry name" value="PyrdxlP-dep_Trfase_small"/>
</dbReference>
<dbReference type="Pfam" id="PF22580">
    <property type="entry name" value="KYNU_C"/>
    <property type="match status" value="1"/>
</dbReference>
<feature type="modified residue" description="N6-(pyridoxal phosphate)lysine" evidence="4">
    <location>
        <position position="290"/>
    </location>
</feature>
<organism evidence="7 8">
    <name type="scientific">Ambispora gerdemannii</name>
    <dbReference type="NCBI Taxonomy" id="144530"/>
    <lineage>
        <taxon>Eukaryota</taxon>
        <taxon>Fungi</taxon>
        <taxon>Fungi incertae sedis</taxon>
        <taxon>Mucoromycota</taxon>
        <taxon>Glomeromycotina</taxon>
        <taxon>Glomeromycetes</taxon>
        <taxon>Archaeosporales</taxon>
        <taxon>Ambisporaceae</taxon>
        <taxon>Ambispora</taxon>
    </lineage>
</organism>
<evidence type="ECO:0000256" key="1">
    <source>
        <dbReference type="ARBA" id="ARBA00022642"/>
    </source>
</evidence>
<dbReference type="HAMAP" id="MF_01970">
    <property type="entry name" value="Kynureninase"/>
    <property type="match status" value="1"/>
</dbReference>
<dbReference type="InterPro" id="IPR010111">
    <property type="entry name" value="Kynureninase"/>
</dbReference>
<dbReference type="InterPro" id="IPR015421">
    <property type="entry name" value="PyrdxlP-dep_Trfase_major"/>
</dbReference>
<comment type="pathway">
    <text evidence="4 5">Cofactor biosynthesis; NAD(+) biosynthesis; quinolinate from L-kynurenine: step 2/3.</text>
</comment>
<reference evidence="7" key="1">
    <citation type="submission" date="2021-06" db="EMBL/GenBank/DDBJ databases">
        <authorList>
            <person name="Kallberg Y."/>
            <person name="Tangrot J."/>
            <person name="Rosling A."/>
        </authorList>
    </citation>
    <scope>NUCLEOTIDE SEQUENCE</scope>
    <source>
        <strain evidence="7">MT106</strain>
    </source>
</reference>
<dbReference type="EMBL" id="CAJVPL010000013">
    <property type="protein sequence ID" value="CAG8433898.1"/>
    <property type="molecule type" value="Genomic_DNA"/>
</dbReference>
<evidence type="ECO:0000313" key="7">
    <source>
        <dbReference type="EMBL" id="CAG8433898.1"/>
    </source>
</evidence>
<dbReference type="Gene3D" id="3.40.640.10">
    <property type="entry name" value="Type I PLP-dependent aspartate aminotransferase-like (Major domain)"/>
    <property type="match status" value="1"/>
</dbReference>
<comment type="catalytic activity">
    <reaction evidence="5">
        <text>3-hydroxy-L-kynurenine + H2O = 3-hydroxyanthranilate + L-alanine + H(+)</text>
        <dbReference type="Rhea" id="RHEA:25143"/>
        <dbReference type="ChEBI" id="CHEBI:15377"/>
        <dbReference type="ChEBI" id="CHEBI:15378"/>
        <dbReference type="ChEBI" id="CHEBI:36559"/>
        <dbReference type="ChEBI" id="CHEBI:57972"/>
        <dbReference type="ChEBI" id="CHEBI:58125"/>
        <dbReference type="EC" id="3.7.1.3"/>
    </reaction>
</comment>
<dbReference type="GO" id="GO:0030170">
    <property type="term" value="F:pyridoxal phosphate binding"/>
    <property type="evidence" value="ECO:0007669"/>
    <property type="project" value="UniProtKB-UniRule"/>
</dbReference>